<accession>A0A833DSA7</accession>
<dbReference type="PANTHER" id="PTHR33279">
    <property type="entry name" value="SULFUR CARRIER PROTEIN YEDF-RELATED"/>
    <property type="match status" value="1"/>
</dbReference>
<reference evidence="2" key="1">
    <citation type="journal article" date="2020" name="ISME J.">
        <title>Gammaproteobacteria mediating utilization of methyl-, sulfur- and petroleum organic compounds in deep ocean hydrothermal plumes.</title>
        <authorList>
            <person name="Zhou Z."/>
            <person name="Liu Y."/>
            <person name="Pan J."/>
            <person name="Cron B.R."/>
            <person name="Toner B.M."/>
            <person name="Anantharaman K."/>
            <person name="Breier J.A."/>
            <person name="Dick G.J."/>
            <person name="Li M."/>
        </authorList>
    </citation>
    <scope>NUCLEOTIDE SEQUENCE</scope>
    <source>
        <strain evidence="2">SZUA-1385</strain>
    </source>
</reference>
<dbReference type="SUPFAM" id="SSF64307">
    <property type="entry name" value="SirA-like"/>
    <property type="match status" value="1"/>
</dbReference>
<organism evidence="2 3">
    <name type="scientific">Methanothermococcus okinawensis</name>
    <dbReference type="NCBI Taxonomy" id="155863"/>
    <lineage>
        <taxon>Archaea</taxon>
        <taxon>Methanobacteriati</taxon>
        <taxon>Methanobacteriota</taxon>
        <taxon>Methanomada group</taxon>
        <taxon>Methanococci</taxon>
        <taxon>Methanococcales</taxon>
        <taxon>Methanococcaceae</taxon>
        <taxon>Methanothermococcus</taxon>
    </lineage>
</organism>
<dbReference type="CDD" id="cd00291">
    <property type="entry name" value="SirA_YedF_YeeD"/>
    <property type="match status" value="1"/>
</dbReference>
<gene>
    <name evidence="2" type="ORF">EYG76_04465</name>
</gene>
<dbReference type="Gene3D" id="3.30.110.40">
    <property type="entry name" value="TusA-like domain"/>
    <property type="match status" value="1"/>
</dbReference>
<evidence type="ECO:0000259" key="1">
    <source>
        <dbReference type="PROSITE" id="PS01148"/>
    </source>
</evidence>
<dbReference type="AlphaFoldDB" id="A0A833DSA7"/>
<dbReference type="InterPro" id="IPR036868">
    <property type="entry name" value="TusA-like_sf"/>
</dbReference>
<evidence type="ECO:0000313" key="3">
    <source>
        <dbReference type="Proteomes" id="UP000605144"/>
    </source>
</evidence>
<dbReference type="PANTHER" id="PTHR33279:SF18">
    <property type="entry name" value="SULFUR CARRIER PROTEIN MJ0990-RELATED"/>
    <property type="match status" value="1"/>
</dbReference>
<evidence type="ECO:0000313" key="2">
    <source>
        <dbReference type="EMBL" id="HIP17532.1"/>
    </source>
</evidence>
<dbReference type="EMBL" id="DQSV01000088">
    <property type="protein sequence ID" value="HIP17532.1"/>
    <property type="molecule type" value="Genomic_DNA"/>
</dbReference>
<dbReference type="InterPro" id="IPR001455">
    <property type="entry name" value="TusA-like"/>
</dbReference>
<dbReference type="PROSITE" id="PS01148">
    <property type="entry name" value="UPF0033"/>
    <property type="match status" value="1"/>
</dbReference>
<dbReference type="Proteomes" id="UP000605144">
    <property type="component" value="Unassembled WGS sequence"/>
</dbReference>
<dbReference type="GO" id="GO:0016740">
    <property type="term" value="F:transferase activity"/>
    <property type="evidence" value="ECO:0007669"/>
    <property type="project" value="UniProtKB-KW"/>
</dbReference>
<name>A0A833DSA7_9EURY</name>
<protein>
    <submittedName>
        <fullName evidence="2">Sulfurtransferase TusA family protein</fullName>
    </submittedName>
</protein>
<comment type="caution">
    <text evidence="2">The sequence shown here is derived from an EMBL/GenBank/DDBJ whole genome shotgun (WGS) entry which is preliminary data.</text>
</comment>
<keyword evidence="2" id="KW-0808">Transferase</keyword>
<sequence length="70" mass="7834">MELDVRGLICPIPVLKTKKAIEELPEGETLTIVGDYKPALDNIKRFVEAHGHMIISTEESEDGFKIVVKK</sequence>
<proteinExistence type="predicted"/>
<feature type="domain" description="UPF0033" evidence="1">
    <location>
        <begin position="3"/>
        <end position="27"/>
    </location>
</feature>
<dbReference type="Pfam" id="PF01206">
    <property type="entry name" value="TusA"/>
    <property type="match status" value="1"/>
</dbReference>